<comment type="caution">
    <text evidence="2">The sequence shown here is derived from an EMBL/GenBank/DDBJ whole genome shotgun (WGS) entry which is preliminary data.</text>
</comment>
<dbReference type="Proteomes" id="UP001432322">
    <property type="component" value="Unassembled WGS sequence"/>
</dbReference>
<feature type="compositionally biased region" description="Basic and acidic residues" evidence="1">
    <location>
        <begin position="78"/>
        <end position="90"/>
    </location>
</feature>
<protein>
    <submittedName>
        <fullName evidence="2">Uncharacterized protein</fullName>
    </submittedName>
</protein>
<dbReference type="EMBL" id="BTSY01000001">
    <property type="protein sequence ID" value="GMT12585.1"/>
    <property type="molecule type" value="Genomic_DNA"/>
</dbReference>
<proteinExistence type="predicted"/>
<sequence>EGDEKRENEDSSDSSDIEILDYRSSKLNYRFRIGHTVLIDLQFQSKILEPVVRTTAAVMNGPETPRPGAKTTPAFYGGEKRETRPLESARFRCPKATRASSLSRRKQKRLQRDERG</sequence>
<accession>A0AAV5V425</accession>
<feature type="region of interest" description="Disordered" evidence="1">
    <location>
        <begin position="58"/>
        <end position="116"/>
    </location>
</feature>
<evidence type="ECO:0000313" key="3">
    <source>
        <dbReference type="Proteomes" id="UP001432322"/>
    </source>
</evidence>
<gene>
    <name evidence="2" type="ORF">PFISCL1PPCAC_3882</name>
</gene>
<keyword evidence="3" id="KW-1185">Reference proteome</keyword>
<evidence type="ECO:0000313" key="2">
    <source>
        <dbReference type="EMBL" id="GMT12585.1"/>
    </source>
</evidence>
<organism evidence="2 3">
    <name type="scientific">Pristionchus fissidentatus</name>
    <dbReference type="NCBI Taxonomy" id="1538716"/>
    <lineage>
        <taxon>Eukaryota</taxon>
        <taxon>Metazoa</taxon>
        <taxon>Ecdysozoa</taxon>
        <taxon>Nematoda</taxon>
        <taxon>Chromadorea</taxon>
        <taxon>Rhabditida</taxon>
        <taxon>Rhabditina</taxon>
        <taxon>Diplogasteromorpha</taxon>
        <taxon>Diplogasteroidea</taxon>
        <taxon>Neodiplogasteridae</taxon>
        <taxon>Pristionchus</taxon>
    </lineage>
</organism>
<evidence type="ECO:0000256" key="1">
    <source>
        <dbReference type="SAM" id="MobiDB-lite"/>
    </source>
</evidence>
<dbReference type="AlphaFoldDB" id="A0AAV5V425"/>
<reference evidence="2" key="1">
    <citation type="submission" date="2023-10" db="EMBL/GenBank/DDBJ databases">
        <title>Genome assembly of Pristionchus species.</title>
        <authorList>
            <person name="Yoshida K."/>
            <person name="Sommer R.J."/>
        </authorList>
    </citation>
    <scope>NUCLEOTIDE SEQUENCE</scope>
    <source>
        <strain evidence="2">RS5133</strain>
    </source>
</reference>
<name>A0AAV5V425_9BILA</name>
<feature type="non-terminal residue" evidence="2">
    <location>
        <position position="1"/>
    </location>
</feature>